<evidence type="ECO:0000256" key="1">
    <source>
        <dbReference type="ARBA" id="ARBA00012346"/>
    </source>
</evidence>
<dbReference type="AlphaFoldDB" id="A0A6A6BER1"/>
<dbReference type="RefSeq" id="XP_033397466.1">
    <property type="nucleotide sequence ID" value="XM_033535865.1"/>
</dbReference>
<evidence type="ECO:0000256" key="6">
    <source>
        <dbReference type="SAM" id="Phobius"/>
    </source>
</evidence>
<dbReference type="Gene3D" id="3.10.490.10">
    <property type="entry name" value="Gamma-glutamyl cyclotransferase-like"/>
    <property type="match status" value="1"/>
</dbReference>
<dbReference type="EMBL" id="ML995486">
    <property type="protein sequence ID" value="KAF2141754.1"/>
    <property type="molecule type" value="Genomic_DNA"/>
</dbReference>
<feature type="active site" description="Proton acceptor" evidence="3">
    <location>
        <position position="148"/>
    </location>
</feature>
<feature type="non-terminal residue" evidence="7">
    <location>
        <position position="319"/>
    </location>
</feature>
<feature type="binding site" evidence="4">
    <location>
        <position position="219"/>
    </location>
    <ligand>
        <name>substrate</name>
    </ligand>
</feature>
<reference evidence="7" key="1">
    <citation type="journal article" date="2020" name="Stud. Mycol.">
        <title>101 Dothideomycetes genomes: a test case for predicting lifestyles and emergence of pathogens.</title>
        <authorList>
            <person name="Haridas S."/>
            <person name="Albert R."/>
            <person name="Binder M."/>
            <person name="Bloem J."/>
            <person name="Labutti K."/>
            <person name="Salamov A."/>
            <person name="Andreopoulos B."/>
            <person name="Baker S."/>
            <person name="Barry K."/>
            <person name="Bills G."/>
            <person name="Bluhm B."/>
            <person name="Cannon C."/>
            <person name="Castanera R."/>
            <person name="Culley D."/>
            <person name="Daum C."/>
            <person name="Ezra D."/>
            <person name="Gonzalez J."/>
            <person name="Henrissat B."/>
            <person name="Kuo A."/>
            <person name="Liang C."/>
            <person name="Lipzen A."/>
            <person name="Lutzoni F."/>
            <person name="Magnuson J."/>
            <person name="Mondo S."/>
            <person name="Nolan M."/>
            <person name="Ohm R."/>
            <person name="Pangilinan J."/>
            <person name="Park H.-J."/>
            <person name="Ramirez L."/>
            <person name="Alfaro M."/>
            <person name="Sun H."/>
            <person name="Tritt A."/>
            <person name="Yoshinaga Y."/>
            <person name="Zwiers L.-H."/>
            <person name="Turgeon B."/>
            <person name="Goodwin S."/>
            <person name="Spatafora J."/>
            <person name="Crous P."/>
            <person name="Grigoriev I."/>
        </authorList>
    </citation>
    <scope>NUCLEOTIDE SEQUENCE</scope>
    <source>
        <strain evidence="7">CBS 121167</strain>
    </source>
</reference>
<feature type="region of interest" description="Disordered" evidence="5">
    <location>
        <begin position="189"/>
        <end position="208"/>
    </location>
</feature>
<dbReference type="EC" id="4.3.2.9" evidence="1"/>
<dbReference type="OrthoDB" id="2017317at2759"/>
<gene>
    <name evidence="7" type="ORF">K452DRAFT_192455</name>
</gene>
<keyword evidence="6" id="KW-1133">Transmembrane helix</keyword>
<feature type="transmembrane region" description="Helical" evidence="6">
    <location>
        <begin position="254"/>
        <end position="274"/>
    </location>
</feature>
<evidence type="ECO:0000313" key="8">
    <source>
        <dbReference type="Proteomes" id="UP000799438"/>
    </source>
</evidence>
<name>A0A6A6BER1_9PEZI</name>
<keyword evidence="6" id="KW-0812">Transmembrane</keyword>
<evidence type="ECO:0000256" key="5">
    <source>
        <dbReference type="SAM" id="MobiDB-lite"/>
    </source>
</evidence>
<feature type="compositionally biased region" description="Basic and acidic residues" evidence="5">
    <location>
        <begin position="196"/>
        <end position="207"/>
    </location>
</feature>
<evidence type="ECO:0000313" key="7">
    <source>
        <dbReference type="EMBL" id="KAF2141754.1"/>
    </source>
</evidence>
<keyword evidence="6" id="KW-0472">Membrane</keyword>
<keyword evidence="2" id="KW-0456">Lyase</keyword>
<sequence>VPIIPQDRLDHTLADRPLELNAATLSGLSQSKDPGQTVLYLAYGSNLCYETFQGKRGIRPVAQVNVLVPELRLTFDLPGVPYLEPCFANSGPRDPSNPSQTDPAPALSETSPLIRDAPDYHKDRWKKGMVGVVYEVTLPDYAHIIATEGGGTAYQDVLVTCYPLTETDTVPEHPNTPPFKAHTLFAPAVAPSKPGDPPRKDGGRFQRPDTSYAQASARYMKLLTDGAEEHGLPQDYKNYLYDIRPYTITTRRQGFGKIVFTALWLPLFIMLLSLQGGFANDKGRSPKWLSLLSDFISRSVWLSYDGFFKKVFGDGERTL</sequence>
<keyword evidence="8" id="KW-1185">Reference proteome</keyword>
<evidence type="ECO:0000256" key="2">
    <source>
        <dbReference type="ARBA" id="ARBA00023239"/>
    </source>
</evidence>
<dbReference type="PANTHER" id="PTHR12935:SF0">
    <property type="entry name" value="GAMMA-GLUTAMYLCYCLOTRANSFERASE"/>
    <property type="match status" value="1"/>
</dbReference>
<dbReference type="PANTHER" id="PTHR12935">
    <property type="entry name" value="GAMMA-GLUTAMYLCYCLOTRANSFERASE"/>
    <property type="match status" value="1"/>
</dbReference>
<feature type="region of interest" description="Disordered" evidence="5">
    <location>
        <begin position="86"/>
        <end position="115"/>
    </location>
</feature>
<evidence type="ECO:0000256" key="4">
    <source>
        <dbReference type="PIRSR" id="PIRSR617939-2"/>
    </source>
</evidence>
<dbReference type="GO" id="GO:0003839">
    <property type="term" value="F:gamma-glutamylcyclotransferase activity"/>
    <property type="evidence" value="ECO:0007669"/>
    <property type="project" value="UniProtKB-EC"/>
</dbReference>
<evidence type="ECO:0000256" key="3">
    <source>
        <dbReference type="PIRSR" id="PIRSR617939-1"/>
    </source>
</evidence>
<feature type="binding site" evidence="4">
    <location>
        <begin position="40"/>
        <end position="45"/>
    </location>
    <ligand>
        <name>substrate</name>
    </ligand>
</feature>
<dbReference type="InterPro" id="IPR017939">
    <property type="entry name" value="G-Glutamylcylcotransferase"/>
</dbReference>
<proteinExistence type="predicted"/>
<feature type="non-terminal residue" evidence="7">
    <location>
        <position position="1"/>
    </location>
</feature>
<accession>A0A6A6BER1</accession>
<dbReference type="GeneID" id="54293361"/>
<organism evidence="7 8">
    <name type="scientific">Aplosporella prunicola CBS 121167</name>
    <dbReference type="NCBI Taxonomy" id="1176127"/>
    <lineage>
        <taxon>Eukaryota</taxon>
        <taxon>Fungi</taxon>
        <taxon>Dikarya</taxon>
        <taxon>Ascomycota</taxon>
        <taxon>Pezizomycotina</taxon>
        <taxon>Dothideomycetes</taxon>
        <taxon>Dothideomycetes incertae sedis</taxon>
        <taxon>Botryosphaeriales</taxon>
        <taxon>Aplosporellaceae</taxon>
        <taxon>Aplosporella</taxon>
    </lineage>
</organism>
<dbReference type="Proteomes" id="UP000799438">
    <property type="component" value="Unassembled WGS sequence"/>
</dbReference>
<protein>
    <recommendedName>
        <fullName evidence="1">gamma-glutamylcyclotransferase</fullName>
        <ecNumber evidence="1">4.3.2.9</ecNumber>
    </recommendedName>
</protein>